<evidence type="ECO:0000313" key="2">
    <source>
        <dbReference type="EMBL" id="CRK38807.1"/>
    </source>
</evidence>
<evidence type="ECO:0000313" key="4">
    <source>
        <dbReference type="Proteomes" id="UP000045706"/>
    </source>
</evidence>
<protein>
    <submittedName>
        <fullName evidence="1">Uncharacterized protein</fullName>
    </submittedName>
</protein>
<evidence type="ECO:0000313" key="3">
    <source>
        <dbReference type="Proteomes" id="UP000044602"/>
    </source>
</evidence>
<dbReference type="EMBL" id="CVQH01025669">
    <property type="protein sequence ID" value="CRK38807.1"/>
    <property type="molecule type" value="Genomic_DNA"/>
</dbReference>
<name>A0A0G4KJ29_VERLO</name>
<dbReference type="EMBL" id="CVQI01000963">
    <property type="protein sequence ID" value="CRK03855.1"/>
    <property type="molecule type" value="Genomic_DNA"/>
</dbReference>
<organism evidence="1 4">
    <name type="scientific">Verticillium longisporum</name>
    <name type="common">Verticillium dahliae var. longisporum</name>
    <dbReference type="NCBI Taxonomy" id="100787"/>
    <lineage>
        <taxon>Eukaryota</taxon>
        <taxon>Fungi</taxon>
        <taxon>Dikarya</taxon>
        <taxon>Ascomycota</taxon>
        <taxon>Pezizomycotina</taxon>
        <taxon>Sordariomycetes</taxon>
        <taxon>Hypocreomycetidae</taxon>
        <taxon>Glomerellales</taxon>
        <taxon>Plectosphaerellaceae</taxon>
        <taxon>Verticillium</taxon>
    </lineage>
</organism>
<keyword evidence="3" id="KW-1185">Reference proteome</keyword>
<dbReference type="Proteomes" id="UP000045706">
    <property type="component" value="Unassembled WGS sequence"/>
</dbReference>
<feature type="non-terminal residue" evidence="1">
    <location>
        <position position="1"/>
    </location>
</feature>
<dbReference type="Proteomes" id="UP000044602">
    <property type="component" value="Unassembled WGS sequence"/>
</dbReference>
<evidence type="ECO:0000313" key="1">
    <source>
        <dbReference type="EMBL" id="CRK03855.1"/>
    </source>
</evidence>
<dbReference type="AlphaFoldDB" id="A0A0G4KJ29"/>
<reference evidence="3 4" key="1">
    <citation type="submission" date="2015-05" db="EMBL/GenBank/DDBJ databases">
        <authorList>
            <person name="Fogelqvist Johan"/>
        </authorList>
    </citation>
    <scope>NUCLEOTIDE SEQUENCE [LARGE SCALE GENOMIC DNA]</scope>
    <source>
        <strain evidence="2">VL1</strain>
        <strain evidence="1">VL2</strain>
    </source>
</reference>
<accession>A0A0G4KJ29</accession>
<proteinExistence type="predicted"/>
<gene>
    <name evidence="2" type="ORF">BN1708_020571</name>
    <name evidence="1" type="ORF">BN1723_020891</name>
</gene>
<sequence>QRWPRSRIRHQQDLRNLEDPDLL</sequence>